<name>A0ABR1B0S6_POLSC</name>
<accession>A0ABR1B0S6</accession>
<keyword evidence="2" id="KW-1185">Reference proteome</keyword>
<gene>
    <name evidence="1" type="ORF">RUM44_007305</name>
</gene>
<sequence>MKEPELQMHRLRLCCDEEEEAEGLRLDKALCPFGKLKRLQVNPSAGYQQGLVISFNLLGSTEPNSPVTSVTVFLSPNDSIEQRNTRGRGGKAGGVGGACPLRFRVEKYPQVLRAEE</sequence>
<protein>
    <submittedName>
        <fullName evidence="1">Uncharacterized protein</fullName>
    </submittedName>
</protein>
<organism evidence="1 2">
    <name type="scientific">Polyplax serrata</name>
    <name type="common">Common mouse louse</name>
    <dbReference type="NCBI Taxonomy" id="468196"/>
    <lineage>
        <taxon>Eukaryota</taxon>
        <taxon>Metazoa</taxon>
        <taxon>Ecdysozoa</taxon>
        <taxon>Arthropoda</taxon>
        <taxon>Hexapoda</taxon>
        <taxon>Insecta</taxon>
        <taxon>Pterygota</taxon>
        <taxon>Neoptera</taxon>
        <taxon>Paraneoptera</taxon>
        <taxon>Psocodea</taxon>
        <taxon>Troctomorpha</taxon>
        <taxon>Phthiraptera</taxon>
        <taxon>Anoplura</taxon>
        <taxon>Polyplacidae</taxon>
        <taxon>Polyplax</taxon>
    </lineage>
</organism>
<evidence type="ECO:0000313" key="1">
    <source>
        <dbReference type="EMBL" id="KAK6632264.1"/>
    </source>
</evidence>
<dbReference type="Proteomes" id="UP001359485">
    <property type="component" value="Unassembled WGS sequence"/>
</dbReference>
<evidence type="ECO:0000313" key="2">
    <source>
        <dbReference type="Proteomes" id="UP001359485"/>
    </source>
</evidence>
<comment type="caution">
    <text evidence="1">The sequence shown here is derived from an EMBL/GenBank/DDBJ whole genome shotgun (WGS) entry which is preliminary data.</text>
</comment>
<reference evidence="1 2" key="1">
    <citation type="submission" date="2023-09" db="EMBL/GenBank/DDBJ databases">
        <title>Genomes of two closely related lineages of the louse Polyplax serrata with different host specificities.</title>
        <authorList>
            <person name="Martinu J."/>
            <person name="Tarabai H."/>
            <person name="Stefka J."/>
            <person name="Hypsa V."/>
        </authorList>
    </citation>
    <scope>NUCLEOTIDE SEQUENCE [LARGE SCALE GENOMIC DNA]</scope>
    <source>
        <strain evidence="1">98ZLc_SE</strain>
    </source>
</reference>
<dbReference type="EMBL" id="JAWJWF010000005">
    <property type="protein sequence ID" value="KAK6632264.1"/>
    <property type="molecule type" value="Genomic_DNA"/>
</dbReference>
<proteinExistence type="predicted"/>